<dbReference type="InterPro" id="IPR010352">
    <property type="entry name" value="DUF945"/>
</dbReference>
<organism evidence="2 3">
    <name type="scientific">Geopseudomonas aromaticivorans</name>
    <dbReference type="NCBI Taxonomy" id="2849492"/>
    <lineage>
        <taxon>Bacteria</taxon>
        <taxon>Pseudomonadati</taxon>
        <taxon>Pseudomonadota</taxon>
        <taxon>Gammaproteobacteria</taxon>
        <taxon>Pseudomonadales</taxon>
        <taxon>Pseudomonadaceae</taxon>
        <taxon>Geopseudomonas</taxon>
    </lineage>
</organism>
<proteinExistence type="predicted"/>
<dbReference type="Pfam" id="PF06097">
    <property type="entry name" value="DUF945"/>
    <property type="match status" value="1"/>
</dbReference>
<dbReference type="RefSeq" id="WP_217681515.1">
    <property type="nucleotide sequence ID" value="NZ_JAHRGL010000019.1"/>
</dbReference>
<name>A0ABS6MW71_9GAMM</name>
<accession>A0ABS6MW71</accession>
<reference evidence="2 3" key="1">
    <citation type="submission" date="2021-06" db="EMBL/GenBank/DDBJ databases">
        <title>Differences between aerobic and microaerobic xylene degrading microbial communities.</title>
        <authorList>
            <person name="Banerjee S."/>
            <person name="Tancsics A."/>
        </authorList>
    </citation>
    <scope>NUCLEOTIDE SEQUENCE [LARGE SCALE GENOMIC DNA]</scope>
    <source>
        <strain evidence="2 3">MAP12</strain>
    </source>
</reference>
<protein>
    <submittedName>
        <fullName evidence="2">YdgA family protein</fullName>
    </submittedName>
</protein>
<keyword evidence="3" id="KW-1185">Reference proteome</keyword>
<gene>
    <name evidence="2" type="ORF">KRX52_09585</name>
</gene>
<evidence type="ECO:0000313" key="3">
    <source>
        <dbReference type="Proteomes" id="UP000813068"/>
    </source>
</evidence>
<dbReference type="Proteomes" id="UP000813068">
    <property type="component" value="Unassembled WGS sequence"/>
</dbReference>
<dbReference type="EMBL" id="JAHRGL010000019">
    <property type="protein sequence ID" value="MBV2133053.1"/>
    <property type="molecule type" value="Genomic_DNA"/>
</dbReference>
<evidence type="ECO:0000256" key="1">
    <source>
        <dbReference type="SAM" id="MobiDB-lite"/>
    </source>
</evidence>
<comment type="caution">
    <text evidence="2">The sequence shown here is derived from an EMBL/GenBank/DDBJ whole genome shotgun (WGS) entry which is preliminary data.</text>
</comment>
<feature type="region of interest" description="Disordered" evidence="1">
    <location>
        <begin position="491"/>
        <end position="519"/>
    </location>
</feature>
<sequence length="519" mass="55055">MYKTRIALAVLVAAGVVGTLAPWYTGMQLEEVLQTSIRQGNEQLQDSVPGAGVSMELVAVERGFFTSTAHYRLTLDDTSSGEAPTVLRFSDHIEHGPLPLSRLQSLELKPVMATSRFELERSEDVIPWFVGAGGSSPLTGSLVLNYDNSVTGRVTLLPLQLAGEGNSVRFSGMDLEVAAGAQSEYLRLAGGMDSLSLDLNRDGEPLQLQLKGLSLRSDYRLGQSGLYTGDSRLALQQVQLLQAGKPPVEVRDFVQADRLEELGGQMKGAVGYDIGMLSYGGQPLGSLNLSLSLANLDVLALKNLGDWYTGLLRRLQTQPDGDTGLSAEEQDGLQAGLGALLAGQPKLALDNLSLKTANGESRFSLMVDLARPVSYELPPAELARQLVGKLDVHLVLAKPMIRDVVMYQAALDPAGDPAAAALEATQLAEMADEMASSLQFARVEGDNIVASLSYADGQIEFNGQTLPAEQFAGLLLSVAPAEAMGLMMDGEEGAAAGDRQAQPGADRGAMATDSAVEPR</sequence>
<evidence type="ECO:0000313" key="2">
    <source>
        <dbReference type="EMBL" id="MBV2133053.1"/>
    </source>
</evidence>